<gene>
    <name evidence="1" type="ORF">O6P43_025635</name>
</gene>
<dbReference type="InterPro" id="IPR010683">
    <property type="entry name" value="DUF1262"/>
</dbReference>
<name>A0AAD7PGA9_QUISA</name>
<accession>A0AAD7PGA9</accession>
<dbReference type="PANTHER" id="PTHR31050:SF3">
    <property type="entry name" value="OS08G0412800 PROTEIN"/>
    <property type="match status" value="1"/>
</dbReference>
<protein>
    <submittedName>
        <fullName evidence="1">DUF1262 family protein</fullName>
    </submittedName>
</protein>
<reference evidence="1" key="1">
    <citation type="journal article" date="2023" name="Science">
        <title>Elucidation of the pathway for biosynthesis of saponin adjuvants from the soapbark tree.</title>
        <authorList>
            <person name="Reed J."/>
            <person name="Orme A."/>
            <person name="El-Demerdash A."/>
            <person name="Owen C."/>
            <person name="Martin L.B.B."/>
            <person name="Misra R.C."/>
            <person name="Kikuchi S."/>
            <person name="Rejzek M."/>
            <person name="Martin A.C."/>
            <person name="Harkess A."/>
            <person name="Leebens-Mack J."/>
            <person name="Louveau T."/>
            <person name="Stephenson M.J."/>
            <person name="Osbourn A."/>
        </authorList>
    </citation>
    <scope>NUCLEOTIDE SEQUENCE</scope>
    <source>
        <strain evidence="1">S10</strain>
    </source>
</reference>
<dbReference type="PANTHER" id="PTHR31050">
    <property type="entry name" value="OS08G0413200 PROTEIN"/>
    <property type="match status" value="1"/>
</dbReference>
<dbReference type="Proteomes" id="UP001163823">
    <property type="component" value="Chromosome 10"/>
</dbReference>
<comment type="caution">
    <text evidence="1">The sequence shown here is derived from an EMBL/GenBank/DDBJ whole genome shotgun (WGS) entry which is preliminary data.</text>
</comment>
<dbReference type="EMBL" id="JARAOO010000010">
    <property type="protein sequence ID" value="KAJ7954012.1"/>
    <property type="molecule type" value="Genomic_DNA"/>
</dbReference>
<sequence length="424" mass="48677">MLEMPLVNFDLLSRLALTVNRSHESMTLSNSLTYKYRKCPEALSLDPPEGPNSGILVIQDEEIQPTSCLGLCKRDELKDLPFPQNKNLELYYRAGLSLNRTTHYHHVAFIPVLDQPLSSNRYYVIQQYGKHRGEAYTNLKEEDIGTCCLFNCVYDESTQPLDTTNIHQQFEMCLRGRTINLRDGFSAKSTSPDGFPPKFLSRKWKVCSSAAVDTELGEALGLDNALRACHPEFNFPLANKSSKAVIVGKWYCPLMFVKEGTWRTLKDEMRRPMYYEMTLEQNWEQIFSCENNSGVGNTVVVDADVQIEMVVTDGREAVHDWNKDLADGLLWFRSCNNHGEETSVGLSSAIVERMKWEQERVGWIGGMEKQARVNRVEEFEGTNNGWKKFGCYVLVERFVLKRLDGSLVLTYDFRHTHHIKGKWE</sequence>
<dbReference type="Pfam" id="PF06880">
    <property type="entry name" value="DUF1262"/>
    <property type="match status" value="1"/>
</dbReference>
<evidence type="ECO:0000313" key="1">
    <source>
        <dbReference type="EMBL" id="KAJ7954012.1"/>
    </source>
</evidence>
<keyword evidence="2" id="KW-1185">Reference proteome</keyword>
<proteinExistence type="predicted"/>
<evidence type="ECO:0000313" key="2">
    <source>
        <dbReference type="Proteomes" id="UP001163823"/>
    </source>
</evidence>
<dbReference type="KEGG" id="qsa:O6P43_025635"/>
<dbReference type="AlphaFoldDB" id="A0AAD7PGA9"/>
<organism evidence="1 2">
    <name type="scientific">Quillaja saponaria</name>
    <name type="common">Soap bark tree</name>
    <dbReference type="NCBI Taxonomy" id="32244"/>
    <lineage>
        <taxon>Eukaryota</taxon>
        <taxon>Viridiplantae</taxon>
        <taxon>Streptophyta</taxon>
        <taxon>Embryophyta</taxon>
        <taxon>Tracheophyta</taxon>
        <taxon>Spermatophyta</taxon>
        <taxon>Magnoliopsida</taxon>
        <taxon>eudicotyledons</taxon>
        <taxon>Gunneridae</taxon>
        <taxon>Pentapetalae</taxon>
        <taxon>rosids</taxon>
        <taxon>fabids</taxon>
        <taxon>Fabales</taxon>
        <taxon>Quillajaceae</taxon>
        <taxon>Quillaja</taxon>
    </lineage>
</organism>